<evidence type="ECO:0000313" key="5">
    <source>
        <dbReference type="Ensembl" id="ENSOABP00000050479.2"/>
    </source>
</evidence>
<dbReference type="GeneID" id="116321334"/>
<dbReference type="SMART" id="SM01114">
    <property type="entry name" value="CXC"/>
    <property type="match status" value="2"/>
</dbReference>
<evidence type="ECO:0000259" key="4">
    <source>
        <dbReference type="PROSITE" id="PS51634"/>
    </source>
</evidence>
<dbReference type="Pfam" id="PF03638">
    <property type="entry name" value="TCR"/>
    <property type="match status" value="2"/>
</dbReference>
<dbReference type="AlphaFoldDB" id="A0A668VID3"/>
<dbReference type="GO" id="GO:0006355">
    <property type="term" value="P:regulation of DNA-templated transcription"/>
    <property type="evidence" value="ECO:0007669"/>
    <property type="project" value="TreeGrafter"/>
</dbReference>
<dbReference type="PROSITE" id="PS51634">
    <property type="entry name" value="CRC"/>
    <property type="match status" value="1"/>
</dbReference>
<evidence type="ECO:0000256" key="1">
    <source>
        <dbReference type="ARBA" id="ARBA00004123"/>
    </source>
</evidence>
<dbReference type="RefSeq" id="XP_031596999.1">
    <property type="nucleotide sequence ID" value="XM_031741139.2"/>
</dbReference>
<dbReference type="PANTHER" id="PTHR12446:SF34">
    <property type="entry name" value="PROTEIN LIN-54 HOMOLOG"/>
    <property type="match status" value="1"/>
</dbReference>
<dbReference type="GO" id="GO:0005634">
    <property type="term" value="C:nucleus"/>
    <property type="evidence" value="ECO:0007669"/>
    <property type="project" value="UniProtKB-SubCell"/>
</dbReference>
<keyword evidence="3" id="KW-0539">Nucleus</keyword>
<sequence>MNSPATELQPQCNEEHDDTADSFSKGCCSEKLSNVCPISIEIPIWSRPTSNISLPGIVPNPHHHTVQSEMLDPLNLSYHIDSFIDPYQSPHCQLTYSDCFLEPQLSQYHLVSGPVPAPPDGSHQNSVSPSWCTNEPNLCSMMPAGSTNHFLGFTGELHKPVPMDHQQFQEGLTEAMSHITQPMVCNVSGGEQLALVNPHQPGPVFLTMESASAQRNNTLTQGKGYEVTVLGTSSQHQTAGPLYEAQDQTFKKQLPARDVGMFCESKSRKPCHCTRSQCLKLYCECFSNGVMCSNCDCSNCHNNAEHEMKRLKAIKWCLGHNPDAFRPKIAGVKSGTVRGWHNKGCNCKRSGCLKRYCECYEANIMCTSSCKCVGCRNYDAGSQSGSKDKTVNAKDKWPVSVITPAILEAVGDCLFAQAEMAERDTRSPAQAEHMVLEEFGHCLSQIAKAMFEKKTN</sequence>
<comment type="subcellular location">
    <subcellularLocation>
        <location evidence="1">Nucleus</location>
    </subcellularLocation>
</comment>
<dbReference type="OMA" id="QIVKAMF"/>
<accession>A0A668VID3</accession>
<keyword evidence="6" id="KW-1185">Reference proteome</keyword>
<reference evidence="5" key="1">
    <citation type="submission" date="2025-08" db="UniProtKB">
        <authorList>
            <consortium name="Ensembl"/>
        </authorList>
    </citation>
    <scope>IDENTIFICATION</scope>
</reference>
<dbReference type="RefSeq" id="XP_039470253.1">
    <property type="nucleotide sequence ID" value="XM_039614319.1"/>
</dbReference>
<organism evidence="5 6">
    <name type="scientific">Oreochromis aureus</name>
    <name type="common">Israeli tilapia</name>
    <name type="synonym">Chromis aureus</name>
    <dbReference type="NCBI Taxonomy" id="47969"/>
    <lineage>
        <taxon>Eukaryota</taxon>
        <taxon>Metazoa</taxon>
        <taxon>Chordata</taxon>
        <taxon>Craniata</taxon>
        <taxon>Vertebrata</taxon>
        <taxon>Euteleostomi</taxon>
        <taxon>Actinopterygii</taxon>
        <taxon>Neopterygii</taxon>
        <taxon>Teleostei</taxon>
        <taxon>Neoteleostei</taxon>
        <taxon>Acanthomorphata</taxon>
        <taxon>Ovalentaria</taxon>
        <taxon>Cichlomorphae</taxon>
        <taxon>Cichliformes</taxon>
        <taxon>Cichlidae</taxon>
        <taxon>African cichlids</taxon>
        <taxon>Pseudocrenilabrinae</taxon>
        <taxon>Oreochromini</taxon>
        <taxon>Oreochromis</taxon>
    </lineage>
</organism>
<evidence type="ECO:0000256" key="2">
    <source>
        <dbReference type="ARBA" id="ARBA00007267"/>
    </source>
</evidence>
<gene>
    <name evidence="5" type="primary">TESMIN</name>
</gene>
<dbReference type="InterPro" id="IPR005172">
    <property type="entry name" value="CRC"/>
</dbReference>
<dbReference type="InterPro" id="IPR028307">
    <property type="entry name" value="Lin-54_fam"/>
</dbReference>
<dbReference type="Ensembl" id="ENSOABT00000051770.2">
    <property type="protein sequence ID" value="ENSOABP00000050479.2"/>
    <property type="gene ID" value="ENSOABG00000022506.2"/>
</dbReference>
<dbReference type="PANTHER" id="PTHR12446">
    <property type="entry name" value="TESMIN/TSO1-RELATED"/>
    <property type="match status" value="1"/>
</dbReference>
<feature type="domain" description="CRC" evidence="4">
    <location>
        <begin position="267"/>
        <end position="380"/>
    </location>
</feature>
<comment type="similarity">
    <text evidence="2">Belongs to the lin-54 family.</text>
</comment>
<reference evidence="5" key="2">
    <citation type="submission" date="2025-09" db="UniProtKB">
        <authorList>
            <consortium name="Ensembl"/>
        </authorList>
    </citation>
    <scope>IDENTIFICATION</scope>
</reference>
<evidence type="ECO:0000313" key="6">
    <source>
        <dbReference type="Proteomes" id="UP000472276"/>
    </source>
</evidence>
<dbReference type="Proteomes" id="UP000472276">
    <property type="component" value="Unassembled WGS sequence"/>
</dbReference>
<name>A0A668VID3_OREAU</name>
<dbReference type="RefSeq" id="XP_039470254.1">
    <property type="nucleotide sequence ID" value="XM_039614320.1"/>
</dbReference>
<protein>
    <recommendedName>
        <fullName evidence="4">CRC domain-containing protein</fullName>
    </recommendedName>
</protein>
<dbReference type="InterPro" id="IPR033467">
    <property type="entry name" value="Tesmin/TSO1-like_CXC"/>
</dbReference>
<proteinExistence type="inferred from homology"/>
<evidence type="ECO:0000256" key="3">
    <source>
        <dbReference type="ARBA" id="ARBA00023242"/>
    </source>
</evidence>